<keyword evidence="3" id="KW-1185">Reference proteome</keyword>
<organism evidence="2 3">
    <name type="scientific">Araneus ventricosus</name>
    <name type="common">Orbweaver spider</name>
    <name type="synonym">Epeira ventricosa</name>
    <dbReference type="NCBI Taxonomy" id="182803"/>
    <lineage>
        <taxon>Eukaryota</taxon>
        <taxon>Metazoa</taxon>
        <taxon>Ecdysozoa</taxon>
        <taxon>Arthropoda</taxon>
        <taxon>Chelicerata</taxon>
        <taxon>Arachnida</taxon>
        <taxon>Araneae</taxon>
        <taxon>Araneomorphae</taxon>
        <taxon>Entelegynae</taxon>
        <taxon>Araneoidea</taxon>
        <taxon>Araneidae</taxon>
        <taxon>Araneus</taxon>
    </lineage>
</organism>
<evidence type="ECO:0000313" key="2">
    <source>
        <dbReference type="EMBL" id="GBM23402.1"/>
    </source>
</evidence>
<dbReference type="EMBL" id="BGPR01000497">
    <property type="protein sequence ID" value="GBM23402.1"/>
    <property type="molecule type" value="Genomic_DNA"/>
</dbReference>
<accession>A0A4Y2E2R7</accession>
<sequence>MFTNWRERTYPCDKNLGCNFEEEQKCNAPAGGGTSKDTAAGIADRNKGEDPKNLGYRFGGAAAGAAAAGGGGAAGAAAAGAAGGGGFGPGWGGWGLYFFEELTLTVPVTSLITRQRNVSLIENETTLHSQSLCTMGLLLVLPVVLRIF</sequence>
<dbReference type="AlphaFoldDB" id="A0A4Y2E2R7"/>
<name>A0A4Y2E2R7_ARAVE</name>
<feature type="region of interest" description="Disordered" evidence="1">
    <location>
        <begin position="27"/>
        <end position="50"/>
    </location>
</feature>
<dbReference type="Proteomes" id="UP000499080">
    <property type="component" value="Unassembled WGS sequence"/>
</dbReference>
<reference evidence="2 3" key="1">
    <citation type="journal article" date="2019" name="Sci. Rep.">
        <title>Orb-weaving spider Araneus ventricosus genome elucidates the spidroin gene catalogue.</title>
        <authorList>
            <person name="Kono N."/>
            <person name="Nakamura H."/>
            <person name="Ohtoshi R."/>
            <person name="Moran D.A.P."/>
            <person name="Shinohara A."/>
            <person name="Yoshida Y."/>
            <person name="Fujiwara M."/>
            <person name="Mori M."/>
            <person name="Tomita M."/>
            <person name="Arakawa K."/>
        </authorList>
    </citation>
    <scope>NUCLEOTIDE SEQUENCE [LARGE SCALE GENOMIC DNA]</scope>
</reference>
<evidence type="ECO:0000313" key="3">
    <source>
        <dbReference type="Proteomes" id="UP000499080"/>
    </source>
</evidence>
<gene>
    <name evidence="2" type="ORF">AVEN_138644_1</name>
</gene>
<proteinExistence type="predicted"/>
<protein>
    <submittedName>
        <fullName evidence="2">Uncharacterized protein</fullName>
    </submittedName>
</protein>
<comment type="caution">
    <text evidence="2">The sequence shown here is derived from an EMBL/GenBank/DDBJ whole genome shotgun (WGS) entry which is preliminary data.</text>
</comment>
<evidence type="ECO:0000256" key="1">
    <source>
        <dbReference type="SAM" id="MobiDB-lite"/>
    </source>
</evidence>